<organism evidence="1 2">
    <name type="scientific">Solanum tuberosum</name>
    <name type="common">Potato</name>
    <dbReference type="NCBI Taxonomy" id="4113"/>
    <lineage>
        <taxon>Eukaryota</taxon>
        <taxon>Viridiplantae</taxon>
        <taxon>Streptophyta</taxon>
        <taxon>Embryophyta</taxon>
        <taxon>Tracheophyta</taxon>
        <taxon>Spermatophyta</taxon>
        <taxon>Magnoliopsida</taxon>
        <taxon>eudicotyledons</taxon>
        <taxon>Gunneridae</taxon>
        <taxon>Pentapetalae</taxon>
        <taxon>asterids</taxon>
        <taxon>lamiids</taxon>
        <taxon>Solanales</taxon>
        <taxon>Solanaceae</taxon>
        <taxon>Solanoideae</taxon>
        <taxon>Solaneae</taxon>
        <taxon>Solanum</taxon>
    </lineage>
</organism>
<comment type="caution">
    <text evidence="1">The sequence shown here is derived from an EMBL/GenBank/DDBJ whole genome shotgun (WGS) entry which is preliminary data.</text>
</comment>
<dbReference type="EMBL" id="JAIVGD010000028">
    <property type="protein sequence ID" value="KAH0738350.1"/>
    <property type="molecule type" value="Genomic_DNA"/>
</dbReference>
<gene>
    <name evidence="1" type="ORF">KY290_037055</name>
</gene>
<keyword evidence="2" id="KW-1185">Reference proteome</keyword>
<protein>
    <submittedName>
        <fullName evidence="1">Uncharacterized protein</fullName>
    </submittedName>
</protein>
<proteinExistence type="predicted"/>
<reference evidence="1 2" key="1">
    <citation type="journal article" date="2021" name="bioRxiv">
        <title>Chromosome-scale and haplotype-resolved genome assembly of a tetraploid potato cultivar.</title>
        <authorList>
            <person name="Sun H."/>
            <person name="Jiao W.-B."/>
            <person name="Krause K."/>
            <person name="Campoy J.A."/>
            <person name="Goel M."/>
            <person name="Folz-Donahue K."/>
            <person name="Kukat C."/>
            <person name="Huettel B."/>
            <person name="Schneeberger K."/>
        </authorList>
    </citation>
    <scope>NUCLEOTIDE SEQUENCE [LARGE SCALE GENOMIC DNA]</scope>
    <source>
        <strain evidence="1">SolTubOtavaFocal</strain>
        <tissue evidence="1">Leaves</tissue>
    </source>
</reference>
<evidence type="ECO:0000313" key="1">
    <source>
        <dbReference type="EMBL" id="KAH0738350.1"/>
    </source>
</evidence>
<sequence>MDETLTLRKDKKFTFWRLKIKLDDEMMETTTMEMELKQKDKELNLTLNLRHLTIIHHNFTLTSV</sequence>
<accession>A0ABQ7TY82</accession>
<dbReference type="Proteomes" id="UP000826656">
    <property type="component" value="Unassembled WGS sequence"/>
</dbReference>
<name>A0ABQ7TY82_SOLTU</name>
<evidence type="ECO:0000313" key="2">
    <source>
        <dbReference type="Proteomes" id="UP000826656"/>
    </source>
</evidence>